<dbReference type="InterPro" id="IPR050796">
    <property type="entry name" value="SCF_F-box_component"/>
</dbReference>
<name>A0A6D2HPK4_9BRAS</name>
<evidence type="ECO:0000313" key="3">
    <source>
        <dbReference type="Proteomes" id="UP000467841"/>
    </source>
</evidence>
<gene>
    <name evidence="2" type="ORF">MERR_LOCUS5815</name>
</gene>
<dbReference type="Pfam" id="PF00646">
    <property type="entry name" value="F-box"/>
    <property type="match status" value="1"/>
</dbReference>
<dbReference type="InterPro" id="IPR006527">
    <property type="entry name" value="F-box-assoc_dom_typ1"/>
</dbReference>
<evidence type="ECO:0000313" key="2">
    <source>
        <dbReference type="EMBL" id="CAA7018580.1"/>
    </source>
</evidence>
<dbReference type="Proteomes" id="UP000467841">
    <property type="component" value="Unassembled WGS sequence"/>
</dbReference>
<dbReference type="Pfam" id="PF07734">
    <property type="entry name" value="FBA_1"/>
    <property type="match status" value="1"/>
</dbReference>
<keyword evidence="3" id="KW-1185">Reference proteome</keyword>
<dbReference type="PROSITE" id="PS50181">
    <property type="entry name" value="FBOX"/>
    <property type="match status" value="1"/>
</dbReference>
<dbReference type="SUPFAM" id="SSF81383">
    <property type="entry name" value="F-box domain"/>
    <property type="match status" value="1"/>
</dbReference>
<proteinExistence type="predicted"/>
<dbReference type="Gene3D" id="1.20.1280.50">
    <property type="match status" value="1"/>
</dbReference>
<dbReference type="EMBL" id="CACVBM020000399">
    <property type="protein sequence ID" value="CAA7018580.1"/>
    <property type="molecule type" value="Genomic_DNA"/>
</dbReference>
<dbReference type="PANTHER" id="PTHR31672:SF10">
    <property type="entry name" value="F-BOX DOMAIN-CONTAINING PROTEIN"/>
    <property type="match status" value="1"/>
</dbReference>
<comment type="caution">
    <text evidence="2">The sequence shown here is derived from an EMBL/GenBank/DDBJ whole genome shotgun (WGS) entry which is preliminary data.</text>
</comment>
<accession>A0A6D2HPK4</accession>
<reference evidence="2" key="1">
    <citation type="submission" date="2020-01" db="EMBL/GenBank/DDBJ databases">
        <authorList>
            <person name="Mishra B."/>
        </authorList>
    </citation>
    <scope>NUCLEOTIDE SEQUENCE [LARGE SCALE GENOMIC DNA]</scope>
</reference>
<evidence type="ECO:0000259" key="1">
    <source>
        <dbReference type="PROSITE" id="PS50181"/>
    </source>
</evidence>
<dbReference type="InterPro" id="IPR036047">
    <property type="entry name" value="F-box-like_dom_sf"/>
</dbReference>
<dbReference type="PANTHER" id="PTHR31672">
    <property type="entry name" value="BNACNNG10540D PROTEIN"/>
    <property type="match status" value="1"/>
</dbReference>
<dbReference type="OrthoDB" id="1023747at2759"/>
<dbReference type="AlphaFoldDB" id="A0A6D2HPK4"/>
<dbReference type="InterPro" id="IPR001810">
    <property type="entry name" value="F-box_dom"/>
</dbReference>
<feature type="domain" description="F-box" evidence="1">
    <location>
        <begin position="1"/>
        <end position="44"/>
    </location>
</feature>
<protein>
    <recommendedName>
        <fullName evidence="1">F-box domain-containing protein</fullName>
    </recommendedName>
</protein>
<dbReference type="CDD" id="cd22157">
    <property type="entry name" value="F-box_AtFBW1-like"/>
    <property type="match status" value="1"/>
</dbReference>
<sequence>MISNLPRDLVDEILSRVPLKSMIEPRLTCKKWDTLSKTQSFTKMHTKNATATAGSRRVSQVIILMDYKLYLSSVVFDDDPSIIPKGKLTCLDKQVKISKVFHCEGLLLCILKGNDKLVVWNPYLGQTRWIEPSCCPRNPNLGPARWIERNCYPRRLHEGNYAANEYMYALGYENKKNKSCRSHKILKILFKQYFFCYEIYDFETGLWRTLDALAQMWYIKLDECGVQGKHLLVF</sequence>
<organism evidence="2 3">
    <name type="scientific">Microthlaspi erraticum</name>
    <dbReference type="NCBI Taxonomy" id="1685480"/>
    <lineage>
        <taxon>Eukaryota</taxon>
        <taxon>Viridiplantae</taxon>
        <taxon>Streptophyta</taxon>
        <taxon>Embryophyta</taxon>
        <taxon>Tracheophyta</taxon>
        <taxon>Spermatophyta</taxon>
        <taxon>Magnoliopsida</taxon>
        <taxon>eudicotyledons</taxon>
        <taxon>Gunneridae</taxon>
        <taxon>Pentapetalae</taxon>
        <taxon>rosids</taxon>
        <taxon>malvids</taxon>
        <taxon>Brassicales</taxon>
        <taxon>Brassicaceae</taxon>
        <taxon>Coluteocarpeae</taxon>
        <taxon>Microthlaspi</taxon>
    </lineage>
</organism>